<dbReference type="Proteomes" id="UP000007797">
    <property type="component" value="Unassembled WGS sequence"/>
</dbReference>
<organism evidence="1 2">
    <name type="scientific">Cavenderia fasciculata</name>
    <name type="common">Slime mold</name>
    <name type="synonym">Dictyostelium fasciculatum</name>
    <dbReference type="NCBI Taxonomy" id="261658"/>
    <lineage>
        <taxon>Eukaryota</taxon>
        <taxon>Amoebozoa</taxon>
        <taxon>Evosea</taxon>
        <taxon>Eumycetozoa</taxon>
        <taxon>Dictyostelia</taxon>
        <taxon>Acytosteliales</taxon>
        <taxon>Cavenderiaceae</taxon>
        <taxon>Cavenderia</taxon>
    </lineage>
</organism>
<keyword evidence="2" id="KW-1185">Reference proteome</keyword>
<dbReference type="RefSeq" id="XP_004362417.1">
    <property type="nucleotide sequence ID" value="XM_004362360.1"/>
</dbReference>
<dbReference type="AlphaFoldDB" id="F4PID2"/>
<sequence>MSIYEDIIRSQGNFGGKKGPFAYLADKKKKKPTKEIKFENWLAYSVTVTSAELFKATDSNGLSDPYVRVGKVGNDGLFSKKWVLQTPAIPKIQRTTRFSSTSI</sequence>
<accession>F4PID2</accession>
<name>F4PID2_CACFS</name>
<gene>
    <name evidence="1" type="ORF">DFA_02809</name>
</gene>
<evidence type="ECO:0000313" key="1">
    <source>
        <dbReference type="EMBL" id="EGG24566.1"/>
    </source>
</evidence>
<dbReference type="KEGG" id="dfa:DFA_02809"/>
<protein>
    <submittedName>
        <fullName evidence="1">C2 domain-containing protein</fullName>
    </submittedName>
</protein>
<dbReference type="EMBL" id="GL883006">
    <property type="protein sequence ID" value="EGG24566.1"/>
    <property type="molecule type" value="Genomic_DNA"/>
</dbReference>
<dbReference type="InterPro" id="IPR035892">
    <property type="entry name" value="C2_domain_sf"/>
</dbReference>
<evidence type="ECO:0000313" key="2">
    <source>
        <dbReference type="Proteomes" id="UP000007797"/>
    </source>
</evidence>
<proteinExistence type="predicted"/>
<dbReference type="OrthoDB" id="14955at2759"/>
<dbReference type="SUPFAM" id="SSF49562">
    <property type="entry name" value="C2 domain (Calcium/lipid-binding domain, CaLB)"/>
    <property type="match status" value="1"/>
</dbReference>
<dbReference type="GeneID" id="14877398"/>
<dbReference type="CDD" id="cd00030">
    <property type="entry name" value="C2"/>
    <property type="match status" value="1"/>
</dbReference>
<reference evidence="2" key="1">
    <citation type="journal article" date="2011" name="Genome Res.">
        <title>Phylogeny-wide analysis of social amoeba genomes highlights ancient origins for complex intercellular communication.</title>
        <authorList>
            <person name="Heidel A.J."/>
            <person name="Lawal H.M."/>
            <person name="Felder M."/>
            <person name="Schilde C."/>
            <person name="Helps N.R."/>
            <person name="Tunggal B."/>
            <person name="Rivero F."/>
            <person name="John U."/>
            <person name="Schleicher M."/>
            <person name="Eichinger L."/>
            <person name="Platzer M."/>
            <person name="Noegel A.A."/>
            <person name="Schaap P."/>
            <person name="Gloeckner G."/>
        </authorList>
    </citation>
    <scope>NUCLEOTIDE SEQUENCE [LARGE SCALE GENOMIC DNA]</scope>
    <source>
        <strain evidence="2">SH3</strain>
    </source>
</reference>